<proteinExistence type="predicted"/>
<protein>
    <submittedName>
        <fullName evidence="3">Transposase</fullName>
    </submittedName>
</protein>
<dbReference type="OrthoDB" id="4227096at2"/>
<evidence type="ECO:0000313" key="3">
    <source>
        <dbReference type="EMBL" id="KGM08489.1"/>
    </source>
</evidence>
<comment type="caution">
    <text evidence="3">The sequence shown here is derived from an EMBL/GenBank/DDBJ whole genome shotgun (WGS) entry which is preliminary data.</text>
</comment>
<organism evidence="3 4">
    <name type="scientific">Cellulomonas carbonis T26</name>
    <dbReference type="NCBI Taxonomy" id="947969"/>
    <lineage>
        <taxon>Bacteria</taxon>
        <taxon>Bacillati</taxon>
        <taxon>Actinomycetota</taxon>
        <taxon>Actinomycetes</taxon>
        <taxon>Micrococcales</taxon>
        <taxon>Cellulomonadaceae</taxon>
        <taxon>Cellulomonas</taxon>
    </lineage>
</organism>
<dbReference type="InterPro" id="IPR047629">
    <property type="entry name" value="IS1182_transpos"/>
</dbReference>
<dbReference type="Proteomes" id="UP000029839">
    <property type="component" value="Unassembled WGS sequence"/>
</dbReference>
<dbReference type="PANTHER" id="PTHR33408:SF2">
    <property type="entry name" value="TRANSPOSASE DDE DOMAIN-CONTAINING PROTEIN"/>
    <property type="match status" value="1"/>
</dbReference>
<reference evidence="3 4" key="2">
    <citation type="journal article" date="2015" name="Stand. Genomic Sci.">
        <title>Draft genome sequence of Cellulomonas carbonis T26(T) and comparative analysis of six Cellulomonas genomes.</title>
        <authorList>
            <person name="Zhuang W."/>
            <person name="Zhang S."/>
            <person name="Xia X."/>
            <person name="Wang G."/>
        </authorList>
    </citation>
    <scope>NUCLEOTIDE SEQUENCE [LARGE SCALE GENOMIC DNA]</scope>
    <source>
        <strain evidence="3 4">T26</strain>
    </source>
</reference>
<reference evidence="3 4" key="1">
    <citation type="submission" date="2013-08" db="EMBL/GenBank/DDBJ databases">
        <title>Genome sequencing of Cellulomonas carbonis T26.</title>
        <authorList>
            <person name="Chen F."/>
            <person name="Li Y."/>
            <person name="Wang G."/>
        </authorList>
    </citation>
    <scope>NUCLEOTIDE SEQUENCE [LARGE SCALE GENOMIC DNA]</scope>
    <source>
        <strain evidence="3 4">T26</strain>
    </source>
</reference>
<evidence type="ECO:0000313" key="4">
    <source>
        <dbReference type="Proteomes" id="UP000029839"/>
    </source>
</evidence>
<keyword evidence="4" id="KW-1185">Reference proteome</keyword>
<evidence type="ECO:0000259" key="1">
    <source>
        <dbReference type="Pfam" id="PF05598"/>
    </source>
</evidence>
<feature type="non-terminal residue" evidence="3">
    <location>
        <position position="508"/>
    </location>
</feature>
<dbReference type="Pfam" id="PF13751">
    <property type="entry name" value="DDE_Tnp_1_6"/>
    <property type="match status" value="1"/>
</dbReference>
<accession>A0A0A0BN41</accession>
<gene>
    <name evidence="3" type="ORF">N868_08745</name>
</gene>
<dbReference type="InterPro" id="IPR008490">
    <property type="entry name" value="Transposase_InsH_N"/>
</dbReference>
<dbReference type="InterPro" id="IPR025668">
    <property type="entry name" value="Tnp_DDE_dom"/>
</dbReference>
<dbReference type="PANTHER" id="PTHR33408">
    <property type="entry name" value="TRANSPOSASE"/>
    <property type="match status" value="1"/>
</dbReference>
<feature type="domain" description="Transposase InsH N-terminal" evidence="1">
    <location>
        <begin position="21"/>
        <end position="110"/>
    </location>
</feature>
<dbReference type="RefSeq" id="WP_043610538.1">
    <property type="nucleotide sequence ID" value="NZ_AXCY01000222.1"/>
</dbReference>
<feature type="domain" description="Transposase DDE" evidence="2">
    <location>
        <begin position="380"/>
        <end position="505"/>
    </location>
</feature>
<dbReference type="EMBL" id="AXCY01000222">
    <property type="protein sequence ID" value="KGM08489.1"/>
    <property type="molecule type" value="Genomic_DNA"/>
</dbReference>
<evidence type="ECO:0000259" key="2">
    <source>
        <dbReference type="Pfam" id="PF13751"/>
    </source>
</evidence>
<dbReference type="NCBIfam" id="NF033551">
    <property type="entry name" value="transpos_IS1182"/>
    <property type="match status" value="1"/>
</dbReference>
<dbReference type="AlphaFoldDB" id="A0A0A0BN41"/>
<sequence length="508" mass="59246">MTKIQYKDYNQNDFLLFPPCIGDFVPENHPVRTVNAILDNLDISEIESTYKGGGTTSYHPRMLLKVIVYAYLTNIYSGRRMASLLEENVFFMWLSGMNRPDFRTINRFRSERLADGRFESIFHQVVELLHDEGLISLDVQYIDGTKIESVANKYTFVWKGSVEKNKEKLLAKVDGVLKEAEEALAEENAAEQPEEITKEDLQQRTDRILEKMDKEGVADRKLRKAVTRVKEESLPKLDEYDKHLEILGERNSYSKTDPDATFMHMKEDAMNNGQTKPGYNVQISTENQYIVNYDLYWRPTDYGTLIPFLQSFRDKFGFHSSEIVADSGYGSEQNYEFMFANGMTPYVKYNMFHKEMKRKFLKNPFLQANMYYNEDQDYYVCPMGQHMEHTADRRTASDLGYVSHTSVYSAADCSRCPLRGMCYTGRRDRRSMEVNHRANSYRSTAKALLTSERGLMHRSNRPIEPEACFGNIKFNHGFKRFRLRSTRKTKVEWGLVSLAHNLRKYVAY</sequence>
<name>A0A0A0BN41_9CELL</name>
<dbReference type="Pfam" id="PF05598">
    <property type="entry name" value="DUF772"/>
    <property type="match status" value="1"/>
</dbReference>